<dbReference type="EMBL" id="SMBH01000006">
    <property type="protein sequence ID" value="TCU15782.1"/>
    <property type="molecule type" value="Genomic_DNA"/>
</dbReference>
<sequence length="100" mass="10660">MIEARAKMRLAEEYDAAQDRGEVAKVGQPSIIPDQNNKPVTAKDIDPALPKLAFETLPVSTAWTNSGVPCSMTFAALATDRGDTESICAAAERSTCKFAS</sequence>
<feature type="region of interest" description="Disordered" evidence="1">
    <location>
        <begin position="17"/>
        <end position="42"/>
    </location>
</feature>
<evidence type="ECO:0000313" key="3">
    <source>
        <dbReference type="Proteomes" id="UP000294576"/>
    </source>
</evidence>
<evidence type="ECO:0000313" key="2">
    <source>
        <dbReference type="EMBL" id="TCU15782.1"/>
    </source>
</evidence>
<gene>
    <name evidence="2" type="ORF">EV132_106124</name>
</gene>
<proteinExistence type="predicted"/>
<evidence type="ECO:0000256" key="1">
    <source>
        <dbReference type="SAM" id="MobiDB-lite"/>
    </source>
</evidence>
<protein>
    <submittedName>
        <fullName evidence="2">Uncharacterized protein</fullName>
    </submittedName>
</protein>
<reference evidence="2 3" key="1">
    <citation type="submission" date="2019-03" db="EMBL/GenBank/DDBJ databases">
        <title>Genomic Encyclopedia of Type Strains, Phase IV (KMG-V): Genome sequencing to study the core and pangenomes of soil and plant-associated prokaryotes.</title>
        <authorList>
            <person name="Whitman W."/>
        </authorList>
    </citation>
    <scope>NUCLEOTIDE SEQUENCE [LARGE SCALE GENOMIC DNA]</scope>
    <source>
        <strain evidence="2 3">Hc14</strain>
    </source>
</reference>
<organism evidence="2 3">
    <name type="scientific">Rhizobium sullae</name>
    <name type="common">Rhizobium hedysari</name>
    <dbReference type="NCBI Taxonomy" id="50338"/>
    <lineage>
        <taxon>Bacteria</taxon>
        <taxon>Pseudomonadati</taxon>
        <taxon>Pseudomonadota</taxon>
        <taxon>Alphaproteobacteria</taxon>
        <taxon>Hyphomicrobiales</taxon>
        <taxon>Rhizobiaceae</taxon>
        <taxon>Rhizobium/Agrobacterium group</taxon>
        <taxon>Rhizobium</taxon>
    </lineage>
</organism>
<comment type="caution">
    <text evidence="2">The sequence shown here is derived from an EMBL/GenBank/DDBJ whole genome shotgun (WGS) entry which is preliminary data.</text>
</comment>
<name>A0A4R3Q8T3_RHISU</name>
<dbReference type="AlphaFoldDB" id="A0A4R3Q8T3"/>
<dbReference type="Proteomes" id="UP000294576">
    <property type="component" value="Unassembled WGS sequence"/>
</dbReference>
<accession>A0A4R3Q8T3</accession>